<sequence>MVPSMDVELLNVLGKMISRLERFHLEGAIPEAYDTDDLFEDEEQAFFHIEGLANFWQRDNQADFGQYMSDLVIGVHNQHQADLTLVLQGMSSKLSVYISLGSAESTETILEAIFPGIKLTPIDTQVLNQQLRPHSVMKGVITGIPSQKGYAQYAQSNNQPGQPPRPSTPTGQTPTKLERIVRGMYGTQWCYIVQAHPRPRSKVVEERMKTIDLLTQVTNRSRRQWSSSRSDNQQTTTSQSGGSSQSFSGETINYRAQYLIQSLQRELERLDQAMAAGQWIVKTYFGADTSDNVQRLGSLLIGTLAGADSRPEPVRVALCEPRGHALDAFQTFLTSQELSTLVQLPREETPGYALSDYVRFDVDFHTTDPHALPLGAIQHNGKNTTETFDISLDALAKHAVVIGVTGSGKTTTVMNLIDRVVQEDRPFLVIEPAKTEYRSLHSAIAPKPLHVYTLGNETIAPFRLNPFEFEMEDEPGNAPVLTHIDFLKAVFNAAFPLYAPMPQVLEEALHEVYEDKGWDLTNGINRRLVDWSQRHHHPIFPTLSDLYNKVEEVTTRLGYDKEVESNVKAALKSRIGSLRIGSKGLMLDTPRGIPMHDLLSVPTILELESIGNDDEKTFIMGLFLARLYEYRRLQFQSGKLPQGLQHMIVFEEAHRLLKNTSVDVAADSSNPRAQAIEVFTNMLSEVRAYGQGVLVAEQIPSKLAPDVLKNTNLKICHRLIAKDDRESIGQTMNLTEDQQMHLGTLLPGMAAVYAEGADHAYLLRLENYKRKISPLPEAQLRKKSSVYASVRPFQSILDIDQYEIPLALSGGPDPAIFQATTKILDSAKNKQLWSHMLLRLIAKPANIFDTLSHFSEFLENLMPHFSPGEHDATLRMILVRGSAELLHKRGARNGWTYEQVEELRVLLTRGMLNFFHMYTMTSAAANITTPEELETLETQFNKEMEEASQVLSTFAEQFLALTKRRQGPFVGCINCPAKCNFRSDVQLLLTQQNREWIHAELTKGQKGDEERFSSASQMSIAIAQSWLGDDPGTEPDKDTMAISYCSAVHVLVRSGFNDFEHAHLANNLKSYFFGAS</sequence>
<gene>
    <name evidence="3" type="ORF">KDI_03580</name>
</gene>
<protein>
    <recommendedName>
        <fullName evidence="2">Helicase HerA central domain-containing protein</fullName>
    </recommendedName>
</protein>
<dbReference type="RefSeq" id="WP_149399737.1">
    <property type="nucleotide sequence ID" value="NZ_BIXY01000003.1"/>
</dbReference>
<dbReference type="PANTHER" id="PTHR42957:SF1">
    <property type="entry name" value="HELICASE MJ1565-RELATED"/>
    <property type="match status" value="1"/>
</dbReference>
<dbReference type="SUPFAM" id="SSF52540">
    <property type="entry name" value="P-loop containing nucleoside triphosphate hydrolases"/>
    <property type="match status" value="1"/>
</dbReference>
<dbReference type="Gene3D" id="3.40.50.300">
    <property type="entry name" value="P-loop containing nucleotide triphosphate hydrolases"/>
    <property type="match status" value="2"/>
</dbReference>
<evidence type="ECO:0000259" key="2">
    <source>
        <dbReference type="Pfam" id="PF01935"/>
    </source>
</evidence>
<dbReference type="Pfam" id="PF01935">
    <property type="entry name" value="DUF87"/>
    <property type="match status" value="1"/>
</dbReference>
<feature type="compositionally biased region" description="Low complexity" evidence="1">
    <location>
        <begin position="224"/>
        <end position="248"/>
    </location>
</feature>
<accession>A0A5A5T781</accession>
<reference evidence="3 4" key="1">
    <citation type="submission" date="2019-01" db="EMBL/GenBank/DDBJ databases">
        <title>Draft genome sequence of Dictyobacter sp. Uno17.</title>
        <authorList>
            <person name="Wang C.M."/>
            <person name="Zheng Y."/>
            <person name="Sakai Y."/>
            <person name="Abe K."/>
            <person name="Yokota A."/>
            <person name="Yabe S."/>
        </authorList>
    </citation>
    <scope>NUCLEOTIDE SEQUENCE [LARGE SCALE GENOMIC DNA]</scope>
    <source>
        <strain evidence="3 4">Uno17</strain>
    </source>
</reference>
<dbReference type="InterPro" id="IPR002789">
    <property type="entry name" value="HerA_central"/>
</dbReference>
<feature type="region of interest" description="Disordered" evidence="1">
    <location>
        <begin position="152"/>
        <end position="174"/>
    </location>
</feature>
<keyword evidence="4" id="KW-1185">Reference proteome</keyword>
<evidence type="ECO:0000256" key="1">
    <source>
        <dbReference type="SAM" id="MobiDB-lite"/>
    </source>
</evidence>
<name>A0A5A5T781_9CHLR</name>
<evidence type="ECO:0000313" key="4">
    <source>
        <dbReference type="Proteomes" id="UP000322530"/>
    </source>
</evidence>
<dbReference type="PANTHER" id="PTHR42957">
    <property type="entry name" value="HELICASE MJ1565-RELATED"/>
    <property type="match status" value="1"/>
</dbReference>
<dbReference type="Proteomes" id="UP000322530">
    <property type="component" value="Unassembled WGS sequence"/>
</dbReference>
<feature type="region of interest" description="Disordered" evidence="1">
    <location>
        <begin position="219"/>
        <end position="248"/>
    </location>
</feature>
<feature type="domain" description="Helicase HerA central" evidence="2">
    <location>
        <begin position="388"/>
        <end position="556"/>
    </location>
</feature>
<evidence type="ECO:0000313" key="3">
    <source>
        <dbReference type="EMBL" id="GCF06794.1"/>
    </source>
</evidence>
<comment type="caution">
    <text evidence="3">The sequence shown here is derived from an EMBL/GenBank/DDBJ whole genome shotgun (WGS) entry which is preliminary data.</text>
</comment>
<dbReference type="EMBL" id="BIXY01000003">
    <property type="protein sequence ID" value="GCF06794.1"/>
    <property type="molecule type" value="Genomic_DNA"/>
</dbReference>
<dbReference type="InterPro" id="IPR008571">
    <property type="entry name" value="HerA-like"/>
</dbReference>
<dbReference type="InterPro" id="IPR027417">
    <property type="entry name" value="P-loop_NTPase"/>
</dbReference>
<dbReference type="Gene3D" id="1.10.8.730">
    <property type="match status" value="1"/>
</dbReference>
<proteinExistence type="predicted"/>
<dbReference type="OrthoDB" id="9806951at2"/>
<dbReference type="AlphaFoldDB" id="A0A5A5T781"/>
<organism evidence="3 4">
    <name type="scientific">Dictyobacter arantiisoli</name>
    <dbReference type="NCBI Taxonomy" id="2014874"/>
    <lineage>
        <taxon>Bacteria</taxon>
        <taxon>Bacillati</taxon>
        <taxon>Chloroflexota</taxon>
        <taxon>Ktedonobacteria</taxon>
        <taxon>Ktedonobacterales</taxon>
        <taxon>Dictyobacteraceae</taxon>
        <taxon>Dictyobacter</taxon>
    </lineage>
</organism>